<accession>A0A0C9QLU2</accession>
<organism evidence="2">
    <name type="scientific">Fopius arisanus</name>
    <dbReference type="NCBI Taxonomy" id="64838"/>
    <lineage>
        <taxon>Eukaryota</taxon>
        <taxon>Metazoa</taxon>
        <taxon>Ecdysozoa</taxon>
        <taxon>Arthropoda</taxon>
        <taxon>Hexapoda</taxon>
        <taxon>Insecta</taxon>
        <taxon>Pterygota</taxon>
        <taxon>Neoptera</taxon>
        <taxon>Endopterygota</taxon>
        <taxon>Hymenoptera</taxon>
        <taxon>Apocrita</taxon>
        <taxon>Ichneumonoidea</taxon>
        <taxon>Braconidae</taxon>
        <taxon>Opiinae</taxon>
        <taxon>Fopius</taxon>
    </lineage>
</organism>
<protein>
    <submittedName>
        <fullName evidence="2">LOCU_0 protein</fullName>
    </submittedName>
</protein>
<reference evidence="4" key="2">
    <citation type="submission" date="2025-04" db="UniProtKB">
        <authorList>
            <consortium name="RefSeq"/>
        </authorList>
    </citation>
    <scope>IDENTIFICATION</scope>
    <source>
        <strain evidence="4">USDA-PBARC FA_bdor</strain>
        <tissue evidence="4">Whole organism</tissue>
    </source>
</reference>
<keyword evidence="3" id="KW-1185">Reference proteome</keyword>
<sequence>MKLHATVLIIVISVGNFIKADGCNCSHCEDSVRVIGIEENEDNQSTDNRLDKEDLDGDGSRTICARDRDHEDQTFPSICHMKCYNRCSEFHLSKRLEFGYIFKEVAIYRTNYYKLHEGPCPKRMKKIYSNPE</sequence>
<dbReference type="EMBL" id="GBYB01001622">
    <property type="protein sequence ID" value="JAG71389.1"/>
    <property type="molecule type" value="Transcribed_RNA"/>
</dbReference>
<evidence type="ECO:0000313" key="4">
    <source>
        <dbReference type="RefSeq" id="XP_011309669.1"/>
    </source>
</evidence>
<reference evidence="2" key="1">
    <citation type="submission" date="2015-01" db="EMBL/GenBank/DDBJ databases">
        <title>Transcriptome Assembly of Fopius arisanus.</title>
        <authorList>
            <person name="Geib S."/>
        </authorList>
    </citation>
    <scope>NUCLEOTIDE SEQUENCE</scope>
</reference>
<name>A0A0C9QLU2_9HYME</name>
<evidence type="ECO:0000313" key="2">
    <source>
        <dbReference type="EMBL" id="JAG71389.1"/>
    </source>
</evidence>
<feature type="chain" id="PRO_5044541485" evidence="1">
    <location>
        <begin position="23"/>
        <end position="132"/>
    </location>
</feature>
<evidence type="ECO:0000313" key="3">
    <source>
        <dbReference type="Proteomes" id="UP000694866"/>
    </source>
</evidence>
<dbReference type="Proteomes" id="UP000694866">
    <property type="component" value="Unplaced"/>
</dbReference>
<keyword evidence="1" id="KW-0732">Signal</keyword>
<dbReference type="KEGG" id="fas:105270444"/>
<evidence type="ECO:0000256" key="1">
    <source>
        <dbReference type="SAM" id="SignalP"/>
    </source>
</evidence>
<dbReference type="OrthoDB" id="7611138at2759"/>
<dbReference type="RefSeq" id="XP_011309669.1">
    <property type="nucleotide sequence ID" value="XM_011311367.1"/>
</dbReference>
<dbReference type="AlphaFoldDB" id="A0A0C9QLU2"/>
<feature type="signal peptide" evidence="1">
    <location>
        <begin position="1"/>
        <end position="22"/>
    </location>
</feature>
<gene>
    <name evidence="2" type="primary">LOCU_0</name>
    <name evidence="4" type="synonym">LOC105270444</name>
    <name evidence="2" type="ORF">g.10537</name>
</gene>
<accession>A0A9R1TI31</accession>
<proteinExistence type="predicted"/>
<dbReference type="GeneID" id="105270444"/>